<protein>
    <submittedName>
        <fullName evidence="1">Uncharacterized protein</fullName>
    </submittedName>
</protein>
<evidence type="ECO:0000313" key="1">
    <source>
        <dbReference type="EMBL" id="AOW01024.1"/>
    </source>
</evidence>
<dbReference type="AlphaFoldDB" id="A0A1D8N5Y5"/>
<dbReference type="VEuPathDB" id="FungiDB:YALI1_B01275g"/>
<dbReference type="GeneID" id="94582582"/>
<accession>A0A1D8N5Y5</accession>
<organism evidence="1 2">
    <name type="scientific">Yarrowia lipolytica</name>
    <name type="common">Candida lipolytica</name>
    <dbReference type="NCBI Taxonomy" id="4952"/>
    <lineage>
        <taxon>Eukaryota</taxon>
        <taxon>Fungi</taxon>
        <taxon>Dikarya</taxon>
        <taxon>Ascomycota</taxon>
        <taxon>Saccharomycotina</taxon>
        <taxon>Dipodascomycetes</taxon>
        <taxon>Dipodascales</taxon>
        <taxon>Dipodascales incertae sedis</taxon>
        <taxon>Yarrowia</taxon>
    </lineage>
</organism>
<reference evidence="1 2" key="1">
    <citation type="journal article" date="2016" name="PLoS ONE">
        <title>Sequence Assembly of Yarrowia lipolytica Strain W29/CLIB89 Shows Transposable Element Diversity.</title>
        <authorList>
            <person name="Magnan C."/>
            <person name="Yu J."/>
            <person name="Chang I."/>
            <person name="Jahn E."/>
            <person name="Kanomata Y."/>
            <person name="Wu J."/>
            <person name="Zeller M."/>
            <person name="Oakes M."/>
            <person name="Baldi P."/>
            <person name="Sandmeyer S."/>
        </authorList>
    </citation>
    <scope>NUCLEOTIDE SEQUENCE [LARGE SCALE GENOMIC DNA]</scope>
    <source>
        <strain evidence="2">CLIB89(W29)</strain>
    </source>
</reference>
<dbReference type="Proteomes" id="UP000182444">
    <property type="component" value="Chromosome 1B"/>
</dbReference>
<sequence length="93" mass="10936">MRLVCSRVVVLSSDNFHHFLTLTRIILNVLSCRHLEYSAGSTRRSLDPKGKRDDLMEITSPARLFLIRLYWLQMEQTRKMLVDGVPRTEPSRY</sequence>
<dbReference type="EMBL" id="CP017554">
    <property type="protein sequence ID" value="AOW01024.1"/>
    <property type="molecule type" value="Genomic_DNA"/>
</dbReference>
<proteinExistence type="predicted"/>
<name>A0A1D8N5Y5_YARLL</name>
<gene>
    <name evidence="1" type="ORF">YALI1_B01275g</name>
</gene>
<evidence type="ECO:0000313" key="2">
    <source>
        <dbReference type="Proteomes" id="UP000182444"/>
    </source>
</evidence>
<dbReference type="RefSeq" id="XP_068138020.1">
    <property type="nucleotide sequence ID" value="XM_068281919.1"/>
</dbReference>